<dbReference type="EMBL" id="UWOC01000111">
    <property type="protein sequence ID" value="VCU06656.1"/>
    <property type="molecule type" value="Genomic_DNA"/>
</dbReference>
<evidence type="ECO:0000313" key="2">
    <source>
        <dbReference type="EMBL" id="VCU06656.1"/>
    </source>
</evidence>
<dbReference type="OrthoDB" id="5372616at2"/>
<dbReference type="GO" id="GO:0009228">
    <property type="term" value="P:thiamine biosynthetic process"/>
    <property type="evidence" value="ECO:0007669"/>
    <property type="project" value="InterPro"/>
</dbReference>
<keyword evidence="3" id="KW-1185">Reference proteome</keyword>
<feature type="domain" description="SsuA/THI5-like" evidence="1">
    <location>
        <begin position="56"/>
        <end position="258"/>
    </location>
</feature>
<reference evidence="3" key="1">
    <citation type="submission" date="2018-10" db="EMBL/GenBank/DDBJ databases">
        <authorList>
            <person name="Peiro R."/>
            <person name="Begona"/>
            <person name="Cbmso G."/>
            <person name="Lopez M."/>
            <person name="Gonzalez S."/>
            <person name="Sacristan E."/>
            <person name="Castillo E."/>
        </authorList>
    </citation>
    <scope>NUCLEOTIDE SEQUENCE [LARGE SCALE GENOMIC DNA]</scope>
</reference>
<evidence type="ECO:0000259" key="1">
    <source>
        <dbReference type="Pfam" id="PF09084"/>
    </source>
</evidence>
<dbReference type="Gene3D" id="3.40.190.10">
    <property type="entry name" value="Periplasmic binding protein-like II"/>
    <property type="match status" value="2"/>
</dbReference>
<accession>A0A3S4BT21</accession>
<organism evidence="2 3">
    <name type="scientific">Rhodoplanes serenus</name>
    <dbReference type="NCBI Taxonomy" id="200615"/>
    <lineage>
        <taxon>Bacteria</taxon>
        <taxon>Pseudomonadati</taxon>
        <taxon>Pseudomonadota</taxon>
        <taxon>Alphaproteobacteria</taxon>
        <taxon>Hyphomicrobiales</taxon>
        <taxon>Nitrobacteraceae</taxon>
        <taxon>Rhodoplanes</taxon>
    </lineage>
</organism>
<gene>
    <name evidence="2" type="ORF">RHODGE_RHODGE_01303</name>
</gene>
<dbReference type="PANTHER" id="PTHR31528">
    <property type="entry name" value="4-AMINO-5-HYDROXYMETHYL-2-METHYLPYRIMIDINE PHOSPHATE SYNTHASE THI11-RELATED"/>
    <property type="match status" value="1"/>
</dbReference>
<name>A0A3S4BT21_9BRAD</name>
<dbReference type="AlphaFoldDB" id="A0A3S4BT21"/>
<dbReference type="InterPro" id="IPR027939">
    <property type="entry name" value="NMT1/THI5"/>
</dbReference>
<evidence type="ECO:0000313" key="3">
    <source>
        <dbReference type="Proteomes" id="UP000289200"/>
    </source>
</evidence>
<proteinExistence type="predicted"/>
<dbReference type="InterPro" id="IPR015168">
    <property type="entry name" value="SsuA/THI5"/>
</dbReference>
<dbReference type="Proteomes" id="UP000289200">
    <property type="component" value="Unassembled WGS sequence"/>
</dbReference>
<sequence length="354" mass="38678">MQFASRFGRHAGLRPRARRGAIALLAAGVIGAVLAGVAGAQPLDKVTFGTNWVAQAEHGGFYQALADGTYRRYGLDVTIVPGGPQVNNRILLPVGKLDFFMSANTLQAFDAVAQNVPTVVVAAMFQKDPQVLIAHPGQGVERFADLKRLTLFVSKEGMASYFQWLKAEFGFSDQQVKPYTFNAQPFLADKRSAMQGYLTSEPFAIERQSRIRPLVFLLADQGFASYSTLIETRRDLVENKPGLVQRFVDASVVGWATYLHGDPSAGNALIKKQNPEMSDELIAYGIAQMKQHGLVDSGDAATLGIGAMTDARMATFFAAMVRAGVIKPNLDFRRAYTLQFVNKRVGLDLRSNKP</sequence>
<dbReference type="SUPFAM" id="SSF53850">
    <property type="entry name" value="Periplasmic binding protein-like II"/>
    <property type="match status" value="1"/>
</dbReference>
<protein>
    <recommendedName>
        <fullName evidence="1">SsuA/THI5-like domain-containing protein</fullName>
    </recommendedName>
</protein>
<dbReference type="PANTHER" id="PTHR31528:SF3">
    <property type="entry name" value="THIAMINE BIOSYNTHESIS PROTEIN HI_0357-RELATED"/>
    <property type="match status" value="1"/>
</dbReference>
<dbReference type="Pfam" id="PF09084">
    <property type="entry name" value="NMT1"/>
    <property type="match status" value="1"/>
</dbReference>
<comment type="caution">
    <text evidence="2">The sequence shown here is derived from an EMBL/GenBank/DDBJ whole genome shotgun (WGS) entry which is preliminary data.</text>
</comment>